<organism evidence="4 10">
    <name type="scientific">Anaerobutyricum hallii</name>
    <dbReference type="NCBI Taxonomy" id="39488"/>
    <lineage>
        <taxon>Bacteria</taxon>
        <taxon>Bacillati</taxon>
        <taxon>Bacillota</taxon>
        <taxon>Clostridia</taxon>
        <taxon>Lachnospirales</taxon>
        <taxon>Lachnospiraceae</taxon>
        <taxon>Anaerobutyricum</taxon>
    </lineage>
</organism>
<dbReference type="Pfam" id="PF13529">
    <property type="entry name" value="Peptidase_C39_2"/>
    <property type="match status" value="1"/>
</dbReference>
<dbReference type="OrthoDB" id="1779785at2"/>
<dbReference type="EMBL" id="QSOE01000032">
    <property type="protein sequence ID" value="RGI88770.1"/>
    <property type="molecule type" value="Genomic_DNA"/>
</dbReference>
<evidence type="ECO:0000313" key="5">
    <source>
        <dbReference type="EMBL" id="RGI88770.1"/>
    </source>
</evidence>
<keyword evidence="13" id="KW-1185">Reference proteome</keyword>
<dbReference type="Proteomes" id="UP000286561">
    <property type="component" value="Unassembled WGS sequence"/>
</dbReference>
<dbReference type="Proteomes" id="UP000095679">
    <property type="component" value="Unassembled WGS sequence"/>
</dbReference>
<dbReference type="Proteomes" id="UP000095390">
    <property type="component" value="Unassembled WGS sequence"/>
</dbReference>
<evidence type="ECO:0000313" key="13">
    <source>
        <dbReference type="Proteomes" id="UP000284621"/>
    </source>
</evidence>
<dbReference type="Proteomes" id="UP000283700">
    <property type="component" value="Unassembled WGS sequence"/>
</dbReference>
<sequence length="278" mass="31506">MFFWKKQSKRKMNLSRKIMAFVLAGVMLLSSVGMNVSAQEIVTKKSTISKNTKVDIYKATVQSGNGERTYRVFAQTSKKYKKNSFISLHGCAVCSLTTVLSGYSKKYRNYTPGKTSRILEKKVFKSSRWNANYRKSLGAQRPVSLYGISKVLSYCNISNRYIRFFKDKTAVKQIEKHLKTGNPVIIEVNNRTQKNGRFGSYTNKWSSSKHTMVLLGMTNTGKVIVADSATRKWSGKKQRIKFTTMKELVKYMIPCKSVSTSVYYKSVSSAGGYILVNP</sequence>
<evidence type="ECO:0000259" key="2">
    <source>
        <dbReference type="Pfam" id="PF13529"/>
    </source>
</evidence>
<proteinExistence type="predicted"/>
<dbReference type="EMBL" id="CYYC01000012">
    <property type="protein sequence ID" value="CUM94526.1"/>
    <property type="molecule type" value="Genomic_DNA"/>
</dbReference>
<evidence type="ECO:0000256" key="1">
    <source>
        <dbReference type="SAM" id="SignalP"/>
    </source>
</evidence>
<dbReference type="Gene3D" id="3.90.70.10">
    <property type="entry name" value="Cysteine proteinases"/>
    <property type="match status" value="1"/>
</dbReference>
<feature type="chain" id="PRO_5014250679" description="Peptidase C39-like domain-containing protein" evidence="1">
    <location>
        <begin position="39"/>
        <end position="278"/>
    </location>
</feature>
<name>A0A173Y112_9FIRM</name>
<evidence type="ECO:0000313" key="3">
    <source>
        <dbReference type="EMBL" id="CUM94526.1"/>
    </source>
</evidence>
<evidence type="ECO:0000313" key="9">
    <source>
        <dbReference type="Proteomes" id="UP000095390"/>
    </source>
</evidence>
<dbReference type="EMBL" id="CYZL01000002">
    <property type="protein sequence ID" value="CUN57240.1"/>
    <property type="molecule type" value="Genomic_DNA"/>
</dbReference>
<evidence type="ECO:0000313" key="11">
    <source>
        <dbReference type="Proteomes" id="UP000262524"/>
    </source>
</evidence>
<feature type="signal peptide" evidence="1">
    <location>
        <begin position="1"/>
        <end position="38"/>
    </location>
</feature>
<feature type="domain" description="Peptidase C39-like" evidence="2">
    <location>
        <begin position="89"/>
        <end position="229"/>
    </location>
</feature>
<dbReference type="AlphaFoldDB" id="A0A173Y112"/>
<keyword evidence="1" id="KW-0732">Signal</keyword>
<protein>
    <recommendedName>
        <fullName evidence="2">Peptidase C39-like domain-containing protein</fullName>
    </recommendedName>
</protein>
<evidence type="ECO:0000313" key="6">
    <source>
        <dbReference type="EMBL" id="RGZ83787.1"/>
    </source>
</evidence>
<gene>
    <name evidence="7" type="ORF">DW833_07255</name>
    <name evidence="6" type="ORF">DW972_05715</name>
    <name evidence="8" type="ORF">DWZ29_14245</name>
    <name evidence="5" type="ORF">DXD91_06595</name>
    <name evidence="4" type="ORF">ERS852450_00239</name>
    <name evidence="3" type="ORF">ERS852578_01238</name>
</gene>
<evidence type="ECO:0000313" key="10">
    <source>
        <dbReference type="Proteomes" id="UP000095679"/>
    </source>
</evidence>
<evidence type="ECO:0000313" key="4">
    <source>
        <dbReference type="EMBL" id="CUN57240.1"/>
    </source>
</evidence>
<dbReference type="EMBL" id="QRQO01000056">
    <property type="protein sequence ID" value="RHN09004.1"/>
    <property type="molecule type" value="Genomic_DNA"/>
</dbReference>
<evidence type="ECO:0000313" key="8">
    <source>
        <dbReference type="EMBL" id="RHN09004.1"/>
    </source>
</evidence>
<reference evidence="11 12" key="2">
    <citation type="submission" date="2018-08" db="EMBL/GenBank/DDBJ databases">
        <title>A genome reference for cultivated species of the human gut microbiota.</title>
        <authorList>
            <person name="Zou Y."/>
            <person name="Xue W."/>
            <person name="Luo G."/>
        </authorList>
    </citation>
    <scope>NUCLEOTIDE SEQUENCE [LARGE SCALE GENOMIC DNA]</scope>
    <source>
        <strain evidence="8 12">AF31-17AC</strain>
        <strain evidence="7 13">AM34-3LB</strain>
        <strain evidence="6 14">AM48-23BH</strain>
        <strain evidence="5 11">TM10-1AC</strain>
    </source>
</reference>
<evidence type="ECO:0000313" key="14">
    <source>
        <dbReference type="Proteomes" id="UP000286561"/>
    </source>
</evidence>
<evidence type="ECO:0000313" key="12">
    <source>
        <dbReference type="Proteomes" id="UP000283700"/>
    </source>
</evidence>
<dbReference type="Proteomes" id="UP000284621">
    <property type="component" value="Unassembled WGS sequence"/>
</dbReference>
<dbReference type="EMBL" id="QSID01000007">
    <property type="protein sequence ID" value="RHC65078.1"/>
    <property type="molecule type" value="Genomic_DNA"/>
</dbReference>
<accession>A0A173Y112</accession>
<dbReference type="Proteomes" id="UP000262524">
    <property type="component" value="Unassembled WGS sequence"/>
</dbReference>
<dbReference type="EMBL" id="QSEP01000024">
    <property type="protein sequence ID" value="RGZ83787.1"/>
    <property type="molecule type" value="Genomic_DNA"/>
</dbReference>
<evidence type="ECO:0000313" key="7">
    <source>
        <dbReference type="EMBL" id="RHC65078.1"/>
    </source>
</evidence>
<dbReference type="RefSeq" id="WP_055182776.1">
    <property type="nucleotide sequence ID" value="NZ_CABJFJ010000007.1"/>
</dbReference>
<dbReference type="InterPro" id="IPR039564">
    <property type="entry name" value="Peptidase_C39-like"/>
</dbReference>
<reference evidence="9 10" key="1">
    <citation type="submission" date="2015-09" db="EMBL/GenBank/DDBJ databases">
        <authorList>
            <consortium name="Pathogen Informatics"/>
        </authorList>
    </citation>
    <scope>NUCLEOTIDE SEQUENCE [LARGE SCALE GENOMIC DNA]</scope>
    <source>
        <strain evidence="4 10">2789STDY5834835</strain>
        <strain evidence="3 9">2789STDY5834966</strain>
    </source>
</reference>